<name>A0A164Q8K4_9CRUS</name>
<accession>A0A164Q8K4</accession>
<proteinExistence type="predicted"/>
<evidence type="ECO:0000313" key="1">
    <source>
        <dbReference type="EMBL" id="KZS07529.1"/>
    </source>
</evidence>
<dbReference type="EMBL" id="LRGB01002451">
    <property type="protein sequence ID" value="KZS07529.1"/>
    <property type="molecule type" value="Genomic_DNA"/>
</dbReference>
<keyword evidence="2" id="KW-1185">Reference proteome</keyword>
<reference evidence="1 2" key="1">
    <citation type="submission" date="2016-03" db="EMBL/GenBank/DDBJ databases">
        <title>EvidentialGene: Evidence-directed Construction of Genes on Genomes.</title>
        <authorList>
            <person name="Gilbert D.G."/>
            <person name="Choi J.-H."/>
            <person name="Mockaitis K."/>
            <person name="Colbourne J."/>
            <person name="Pfrender M."/>
        </authorList>
    </citation>
    <scope>NUCLEOTIDE SEQUENCE [LARGE SCALE GENOMIC DNA]</scope>
    <source>
        <strain evidence="1 2">Xinb3</strain>
        <tissue evidence="1">Complete organism</tissue>
    </source>
</reference>
<comment type="caution">
    <text evidence="1">The sequence shown here is derived from an EMBL/GenBank/DDBJ whole genome shotgun (WGS) entry which is preliminary data.</text>
</comment>
<evidence type="ECO:0000313" key="2">
    <source>
        <dbReference type="Proteomes" id="UP000076858"/>
    </source>
</evidence>
<protein>
    <submittedName>
        <fullName evidence="1">Uncharacterized protein</fullName>
    </submittedName>
</protein>
<dbReference type="AlphaFoldDB" id="A0A164Q8K4"/>
<gene>
    <name evidence="1" type="ORF">APZ42_028664</name>
</gene>
<organism evidence="1 2">
    <name type="scientific">Daphnia magna</name>
    <dbReference type="NCBI Taxonomy" id="35525"/>
    <lineage>
        <taxon>Eukaryota</taxon>
        <taxon>Metazoa</taxon>
        <taxon>Ecdysozoa</taxon>
        <taxon>Arthropoda</taxon>
        <taxon>Crustacea</taxon>
        <taxon>Branchiopoda</taxon>
        <taxon>Diplostraca</taxon>
        <taxon>Cladocera</taxon>
        <taxon>Anomopoda</taxon>
        <taxon>Daphniidae</taxon>
        <taxon>Daphnia</taxon>
    </lineage>
</organism>
<sequence>MDRIKGSRTLENGFALVWTRTIPRDCRGHLAPNFKLTLSARPYFRSSAIVK</sequence>
<dbReference type="Proteomes" id="UP000076858">
    <property type="component" value="Unassembled WGS sequence"/>
</dbReference>